<evidence type="ECO:0000256" key="5">
    <source>
        <dbReference type="PIRSR" id="PIRSR605493-1"/>
    </source>
</evidence>
<dbReference type="RefSeq" id="WP_092586016.1">
    <property type="nucleotide sequence ID" value="NZ_FMTM01000004.1"/>
</dbReference>
<dbReference type="PANTHER" id="PTHR33254:SF4">
    <property type="entry name" value="4-HYDROXY-4-METHYL-2-OXOGLUTARATE ALDOLASE 3-RELATED"/>
    <property type="match status" value="1"/>
</dbReference>
<dbReference type="SUPFAM" id="SSF89562">
    <property type="entry name" value="RraA-like"/>
    <property type="match status" value="1"/>
</dbReference>
<dbReference type="EMBL" id="FMTM01000004">
    <property type="protein sequence ID" value="SCW63716.1"/>
    <property type="molecule type" value="Genomic_DNA"/>
</dbReference>
<comment type="cofactor">
    <cofactor evidence="5">
        <name>Mg(2+)</name>
        <dbReference type="ChEBI" id="CHEBI:18420"/>
    </cofactor>
</comment>
<dbReference type="InterPro" id="IPR005493">
    <property type="entry name" value="RraA/RraA-like"/>
</dbReference>
<evidence type="ECO:0000256" key="4">
    <source>
        <dbReference type="ARBA" id="ARBA00030169"/>
    </source>
</evidence>
<evidence type="ECO:0000313" key="7">
    <source>
        <dbReference type="Proteomes" id="UP000199542"/>
    </source>
</evidence>
<dbReference type="InterPro" id="IPR036704">
    <property type="entry name" value="RraA/RraA-like_sf"/>
</dbReference>
<reference evidence="6 7" key="1">
    <citation type="submission" date="2016-10" db="EMBL/GenBank/DDBJ databases">
        <authorList>
            <person name="de Groot N.N."/>
        </authorList>
    </citation>
    <scope>NUCLEOTIDE SEQUENCE [LARGE SCALE GENOMIC DNA]</scope>
    <source>
        <strain evidence="6 7">CGMCC 1.3401</strain>
    </source>
</reference>
<protein>
    <recommendedName>
        <fullName evidence="2">Putative 4-hydroxy-4-methyl-2-oxoglutarate aldolase</fullName>
    </recommendedName>
    <alternativeName>
        <fullName evidence="3">Regulator of ribonuclease activity homolog</fullName>
    </alternativeName>
    <alternativeName>
        <fullName evidence="4">RraA-like protein</fullName>
    </alternativeName>
</protein>
<feature type="binding site" evidence="5">
    <location>
        <position position="151"/>
    </location>
    <ligand>
        <name>substrate</name>
    </ligand>
</feature>
<dbReference type="AlphaFoldDB" id="A0A1G4S3X0"/>
<feature type="binding site" evidence="5">
    <location>
        <position position="152"/>
    </location>
    <ligand>
        <name>Mg(2+)</name>
        <dbReference type="ChEBI" id="CHEBI:18420"/>
    </ligand>
</feature>
<evidence type="ECO:0000313" key="6">
    <source>
        <dbReference type="EMBL" id="SCW63716.1"/>
    </source>
</evidence>
<keyword evidence="5" id="KW-0460">Magnesium</keyword>
<proteinExistence type="predicted"/>
<name>A0A1G4S3X0_9HYPH</name>
<evidence type="ECO:0000256" key="2">
    <source>
        <dbReference type="ARBA" id="ARBA00016549"/>
    </source>
</evidence>
<dbReference type="Gene3D" id="3.50.30.40">
    <property type="entry name" value="Ribonuclease E inhibitor RraA/RraA-like"/>
    <property type="match status" value="1"/>
</dbReference>
<keyword evidence="5" id="KW-0479">Metal-binding</keyword>
<dbReference type="GO" id="GO:0046872">
    <property type="term" value="F:metal ion binding"/>
    <property type="evidence" value="ECO:0007669"/>
    <property type="project" value="UniProtKB-KW"/>
</dbReference>
<accession>A0A1G4S3X0</accession>
<dbReference type="Pfam" id="PF03737">
    <property type="entry name" value="RraA-like"/>
    <property type="match status" value="1"/>
</dbReference>
<organism evidence="6 7">
    <name type="scientific">Rhizobium mongolense subsp. loessense</name>
    <dbReference type="NCBI Taxonomy" id="158890"/>
    <lineage>
        <taxon>Bacteria</taxon>
        <taxon>Pseudomonadati</taxon>
        <taxon>Pseudomonadota</taxon>
        <taxon>Alphaproteobacteria</taxon>
        <taxon>Hyphomicrobiales</taxon>
        <taxon>Rhizobiaceae</taxon>
        <taxon>Rhizobium/Agrobacterium group</taxon>
        <taxon>Rhizobium</taxon>
    </lineage>
</organism>
<evidence type="ECO:0000256" key="1">
    <source>
        <dbReference type="ARBA" id="ARBA00001968"/>
    </source>
</evidence>
<dbReference type="PANTHER" id="PTHR33254">
    <property type="entry name" value="4-HYDROXY-4-METHYL-2-OXOGLUTARATE ALDOLASE 3-RELATED"/>
    <property type="match status" value="1"/>
</dbReference>
<dbReference type="CDD" id="cd16841">
    <property type="entry name" value="RraA_family"/>
    <property type="match status" value="1"/>
</dbReference>
<sequence length="248" mass="26287">MNDAPARDLLPKLTGKISPDRIRLLRTPRPPQGLIEKFKRIADATSVIADVMDELGITGAIGATALKPTLSNASIVGPALTVRNIMQREHVYETARGHVNRMAEFEAHNLALPGDVLVIDGVAGVSNMGGISAQTGKRQGEAGAIVFGGIRDVGHSRRVDYPLWATEITPVTGKWRIETVEINGDIQIAGVRVSPGDIVVADETGVCFVPIARAGEVVERALAKAAFEQDKCTAIDAGTAVADLPSRE</sequence>
<gene>
    <name evidence="6" type="ORF">SAMN02927900_03386</name>
</gene>
<comment type="cofactor">
    <cofactor evidence="1">
        <name>a divalent metal cation</name>
        <dbReference type="ChEBI" id="CHEBI:60240"/>
    </cofactor>
</comment>
<dbReference type="Proteomes" id="UP000199542">
    <property type="component" value="Unassembled WGS sequence"/>
</dbReference>
<evidence type="ECO:0000256" key="3">
    <source>
        <dbReference type="ARBA" id="ARBA00029596"/>
    </source>
</evidence>